<feature type="region of interest" description="Disordered" evidence="2">
    <location>
        <begin position="1"/>
        <end position="46"/>
    </location>
</feature>
<evidence type="ECO:0000256" key="2">
    <source>
        <dbReference type="SAM" id="MobiDB-lite"/>
    </source>
</evidence>
<evidence type="ECO:0000313" key="4">
    <source>
        <dbReference type="Proteomes" id="UP001367676"/>
    </source>
</evidence>
<accession>A0AAN9YAD5</accession>
<organism evidence="3 4">
    <name type="scientific">Parthenolecanium corni</name>
    <dbReference type="NCBI Taxonomy" id="536013"/>
    <lineage>
        <taxon>Eukaryota</taxon>
        <taxon>Metazoa</taxon>
        <taxon>Ecdysozoa</taxon>
        <taxon>Arthropoda</taxon>
        <taxon>Hexapoda</taxon>
        <taxon>Insecta</taxon>
        <taxon>Pterygota</taxon>
        <taxon>Neoptera</taxon>
        <taxon>Paraneoptera</taxon>
        <taxon>Hemiptera</taxon>
        <taxon>Sternorrhyncha</taxon>
        <taxon>Coccoidea</taxon>
        <taxon>Coccidae</taxon>
        <taxon>Parthenolecanium</taxon>
    </lineage>
</organism>
<gene>
    <name evidence="3" type="ORF">V9T40_007009</name>
</gene>
<feature type="compositionally biased region" description="Basic and acidic residues" evidence="2">
    <location>
        <begin position="311"/>
        <end position="380"/>
    </location>
</feature>
<dbReference type="EMBL" id="JBBCAQ010000002">
    <property type="protein sequence ID" value="KAK7605151.1"/>
    <property type="molecule type" value="Genomic_DNA"/>
</dbReference>
<comment type="caution">
    <text evidence="3">The sequence shown here is derived from an EMBL/GenBank/DDBJ whole genome shotgun (WGS) entry which is preliminary data.</text>
</comment>
<reference evidence="3 4" key="1">
    <citation type="submission" date="2024-03" db="EMBL/GenBank/DDBJ databases">
        <title>Adaptation during the transition from Ophiocordyceps entomopathogen to insect associate is accompanied by gene loss and intensified selection.</title>
        <authorList>
            <person name="Ward C.M."/>
            <person name="Onetto C.A."/>
            <person name="Borneman A.R."/>
        </authorList>
    </citation>
    <scope>NUCLEOTIDE SEQUENCE [LARGE SCALE GENOMIC DNA]</scope>
    <source>
        <strain evidence="3">AWRI1</strain>
        <tissue evidence="3">Single Adult Female</tissue>
    </source>
</reference>
<evidence type="ECO:0000256" key="1">
    <source>
        <dbReference type="SAM" id="Coils"/>
    </source>
</evidence>
<keyword evidence="4" id="KW-1185">Reference proteome</keyword>
<dbReference type="Proteomes" id="UP001367676">
    <property type="component" value="Unassembled WGS sequence"/>
</dbReference>
<feature type="compositionally biased region" description="Basic and acidic residues" evidence="2">
    <location>
        <begin position="223"/>
        <end position="259"/>
    </location>
</feature>
<evidence type="ECO:0000313" key="3">
    <source>
        <dbReference type="EMBL" id="KAK7605151.1"/>
    </source>
</evidence>
<feature type="compositionally biased region" description="Basic and acidic residues" evidence="2">
    <location>
        <begin position="1"/>
        <end position="30"/>
    </location>
</feature>
<keyword evidence="1" id="KW-0175">Coiled coil</keyword>
<dbReference type="AlphaFoldDB" id="A0AAN9YAD5"/>
<feature type="compositionally biased region" description="Basic and acidic residues" evidence="2">
    <location>
        <begin position="387"/>
        <end position="400"/>
    </location>
</feature>
<proteinExistence type="predicted"/>
<sequence length="427" mass="51465">MTGRYRHPDGRFRREDETPRYRDGRKHIQYDDEESEDERTPIPNPPVRAFIDCYTGHKDHRGATCSHYHEPPLYGLSPKEKRELFTVDIEKSREIVEKYKKKQIEIPEAIEVEDMDALDKDTLKQKLKESIDRQKEYQNILSEYLTDEQSGRENDMKKMDEINRKLKMYELQVKSETPTHPRYYSESMNHYREDLPRGAKPPVRDSLESFSGNPKIAASTTLLKHEEMENTETEGGKGDKSDQDKQTGDARCEVPERGNSRSKHYSPPSKWREAEERRDQRRKEYSRRSGDRNDNRDCYCDERNCYWDERDRDCEPDRRPSGRDGYRVRRNLDPEDNRQPPDHRDGYRSRRDSRNDDNDRSRRQYDDDWDRSRRNMDDSRHSRRNQHSSDDNYEPDKEELWNDYINDEESNSSKLDREYSRRSRRLN</sequence>
<name>A0AAN9YAD5_9HEMI</name>
<feature type="coiled-coil region" evidence="1">
    <location>
        <begin position="120"/>
        <end position="172"/>
    </location>
</feature>
<feature type="compositionally biased region" description="Basic and acidic residues" evidence="2">
    <location>
        <begin position="270"/>
        <end position="296"/>
    </location>
</feature>
<feature type="region of interest" description="Disordered" evidence="2">
    <location>
        <begin position="177"/>
        <end position="296"/>
    </location>
</feature>
<feature type="region of interest" description="Disordered" evidence="2">
    <location>
        <begin position="311"/>
        <end position="427"/>
    </location>
</feature>
<feature type="compositionally biased region" description="Polar residues" evidence="2">
    <location>
        <begin position="208"/>
        <end position="222"/>
    </location>
</feature>
<protein>
    <submittedName>
        <fullName evidence="3">Uncharacterized protein</fullName>
    </submittedName>
</protein>
<feature type="compositionally biased region" description="Basic and acidic residues" evidence="2">
    <location>
        <begin position="189"/>
        <end position="207"/>
    </location>
</feature>